<dbReference type="AlphaFoldDB" id="A0A2N7FLU0"/>
<gene>
    <name evidence="4" type="ORF">BCU17_11040</name>
</gene>
<sequence>MFTSTKLLTQPKLTKIVLFDWGNTLMIDFPDAQGKMCDWETVQEVNGARELLAELSKTHQVYVATNAGDSSKDDIIHAFARVGLSKYISDYFCKASIGFSKYDLGFYHAIISRLGVSPQDITMVGDSLIRDIYPALEAGLQAVLLNTQGTDLQSEHPAIVQVQSLSELLEKRS</sequence>
<dbReference type="SUPFAM" id="SSF56784">
    <property type="entry name" value="HAD-like"/>
    <property type="match status" value="1"/>
</dbReference>
<evidence type="ECO:0000256" key="1">
    <source>
        <dbReference type="ARBA" id="ARBA00022723"/>
    </source>
</evidence>
<dbReference type="Proteomes" id="UP000235330">
    <property type="component" value="Unassembled WGS sequence"/>
</dbReference>
<dbReference type="GO" id="GO:0046872">
    <property type="term" value="F:metal ion binding"/>
    <property type="evidence" value="ECO:0007669"/>
    <property type="project" value="UniProtKB-KW"/>
</dbReference>
<keyword evidence="1" id="KW-0479">Metal-binding</keyword>
<evidence type="ECO:0000313" key="5">
    <source>
        <dbReference type="Proteomes" id="UP000235330"/>
    </source>
</evidence>
<dbReference type="PANTHER" id="PTHR46470">
    <property type="entry name" value="N-ACYLNEURAMINATE-9-PHOSPHATASE"/>
    <property type="match status" value="1"/>
</dbReference>
<dbReference type="EMBL" id="MCWU01000006">
    <property type="protein sequence ID" value="PMJ70270.1"/>
    <property type="molecule type" value="Genomic_DNA"/>
</dbReference>
<dbReference type="InterPro" id="IPR023214">
    <property type="entry name" value="HAD_sf"/>
</dbReference>
<protein>
    <submittedName>
        <fullName evidence="4">Hydrolase</fullName>
    </submittedName>
</protein>
<keyword evidence="2 4" id="KW-0378">Hydrolase</keyword>
<dbReference type="Gene3D" id="3.40.50.1000">
    <property type="entry name" value="HAD superfamily/HAD-like"/>
    <property type="match status" value="1"/>
</dbReference>
<dbReference type="Pfam" id="PF13419">
    <property type="entry name" value="HAD_2"/>
    <property type="match status" value="1"/>
</dbReference>
<dbReference type="InterPro" id="IPR036412">
    <property type="entry name" value="HAD-like_sf"/>
</dbReference>
<organism evidence="4 5">
    <name type="scientific">Vibrio splendidus</name>
    <dbReference type="NCBI Taxonomy" id="29497"/>
    <lineage>
        <taxon>Bacteria</taxon>
        <taxon>Pseudomonadati</taxon>
        <taxon>Pseudomonadota</taxon>
        <taxon>Gammaproteobacteria</taxon>
        <taxon>Vibrionales</taxon>
        <taxon>Vibrionaceae</taxon>
        <taxon>Vibrio</taxon>
    </lineage>
</organism>
<evidence type="ECO:0000256" key="2">
    <source>
        <dbReference type="ARBA" id="ARBA00022801"/>
    </source>
</evidence>
<comment type="caution">
    <text evidence="4">The sequence shown here is derived from an EMBL/GenBank/DDBJ whole genome shotgun (WGS) entry which is preliminary data.</text>
</comment>
<reference evidence="5" key="1">
    <citation type="submission" date="2016-07" db="EMBL/GenBank/DDBJ databases">
        <title>Nontailed viruses are major unrecognized killers of bacteria in the ocean.</title>
        <authorList>
            <person name="Kauffman K."/>
            <person name="Hussain F."/>
            <person name="Yang J."/>
            <person name="Arevalo P."/>
            <person name="Brown J."/>
            <person name="Cutler M."/>
            <person name="Kelly L."/>
            <person name="Polz M.F."/>
        </authorList>
    </citation>
    <scope>NUCLEOTIDE SEQUENCE [LARGE SCALE GENOMIC DNA]</scope>
    <source>
        <strain evidence="5">10N.261.55.E11</strain>
    </source>
</reference>
<accession>A0A2N7FLU0</accession>
<dbReference type="GO" id="GO:0016791">
    <property type="term" value="F:phosphatase activity"/>
    <property type="evidence" value="ECO:0007669"/>
    <property type="project" value="TreeGrafter"/>
</dbReference>
<proteinExistence type="predicted"/>
<dbReference type="InterPro" id="IPR041492">
    <property type="entry name" value="HAD_2"/>
</dbReference>
<evidence type="ECO:0000313" key="4">
    <source>
        <dbReference type="EMBL" id="PMJ70270.1"/>
    </source>
</evidence>
<name>A0A2N7FLU0_VIBSP</name>
<dbReference type="InterPro" id="IPR051400">
    <property type="entry name" value="HAD-like_hydrolase"/>
</dbReference>
<evidence type="ECO:0000256" key="3">
    <source>
        <dbReference type="ARBA" id="ARBA00022842"/>
    </source>
</evidence>
<dbReference type="RefSeq" id="WP_102515324.1">
    <property type="nucleotide sequence ID" value="NZ_CAWNSM010000006.1"/>
</dbReference>
<dbReference type="PANTHER" id="PTHR46470:SF2">
    <property type="entry name" value="GLYCERALDEHYDE 3-PHOSPHATE PHOSPHATASE"/>
    <property type="match status" value="1"/>
</dbReference>
<keyword evidence="3" id="KW-0460">Magnesium</keyword>